<feature type="compositionally biased region" description="Basic and acidic residues" evidence="8">
    <location>
        <begin position="143"/>
        <end position="162"/>
    </location>
</feature>
<dbReference type="Pfam" id="PF14474">
    <property type="entry name" value="RTC4"/>
    <property type="match status" value="1"/>
</dbReference>
<dbReference type="OrthoDB" id="128308at2759"/>
<keyword evidence="6" id="KW-0963">Cytoplasm</keyword>
<evidence type="ECO:0000256" key="1">
    <source>
        <dbReference type="ARBA" id="ARBA00002738"/>
    </source>
</evidence>
<dbReference type="InterPro" id="IPR039024">
    <property type="entry name" value="RTC4"/>
</dbReference>
<dbReference type="GO" id="GO:0005634">
    <property type="term" value="C:nucleus"/>
    <property type="evidence" value="ECO:0007669"/>
    <property type="project" value="UniProtKB-SubCell"/>
</dbReference>
<dbReference type="InterPro" id="IPR028094">
    <property type="entry name" value="RTC4_C"/>
</dbReference>
<proteinExistence type="inferred from homology"/>
<organism evidence="10 11">
    <name type="scientific">Apophysomyces ossiformis</name>
    <dbReference type="NCBI Taxonomy" id="679940"/>
    <lineage>
        <taxon>Eukaryota</taxon>
        <taxon>Fungi</taxon>
        <taxon>Fungi incertae sedis</taxon>
        <taxon>Mucoromycota</taxon>
        <taxon>Mucoromycotina</taxon>
        <taxon>Mucoromycetes</taxon>
        <taxon>Mucorales</taxon>
        <taxon>Mucorineae</taxon>
        <taxon>Mucoraceae</taxon>
        <taxon>Apophysomyces</taxon>
    </lineage>
</organism>
<protein>
    <recommendedName>
        <fullName evidence="5">Restriction of telomere capping protein 4</fullName>
    </recommendedName>
</protein>
<keyword evidence="11" id="KW-1185">Reference proteome</keyword>
<evidence type="ECO:0000256" key="3">
    <source>
        <dbReference type="ARBA" id="ARBA00004496"/>
    </source>
</evidence>
<sequence>MVTSGQRTQKRRSATVDEPNNKKRQTTTRSQKAAQGKYTGSAKKATTEEARKVKEDSKLVTGMRTRSGSHGRKPMKSNTPPEVIRHPPRVKKAKPVRKTLLQPDAHQLNNLFQHSQNRPPPKPIAVKPPEKLTLPKKIVSGTVEEKKSRREELEKKQKEIKNLETNSEEPSEKETKEEVIICPFCSEELKQPLPNNVQEALEAIWAKDKEYEEKQQSKIFQPSSLSEGTVRPRIRLKRGASNLEQFTFCRMHEFEMVIKPQGKEKGYPLEIEFESLPGRLRKLQPELEDIISGRVQSTFRDTAIKAYQELGRNRARSTMGVMARFETTLPGYYGSRGASVILHTLSAMFLHTGILTKEKTAPQLPMEYLQQVMVPEAGCRLIREDLQAKQKAKKNKKVISLEDALDVMKDSCEFGNMVHSSQDDDTKGVKYVSSEDES</sequence>
<dbReference type="AlphaFoldDB" id="A0A8H7EQT1"/>
<feature type="domain" description="Restriction of telomere capping protein 4 C-terminal" evidence="9">
    <location>
        <begin position="290"/>
        <end position="421"/>
    </location>
</feature>
<evidence type="ECO:0000313" key="11">
    <source>
        <dbReference type="Proteomes" id="UP000605846"/>
    </source>
</evidence>
<dbReference type="EMBL" id="JABAYA010000046">
    <property type="protein sequence ID" value="KAF7727952.1"/>
    <property type="molecule type" value="Genomic_DNA"/>
</dbReference>
<dbReference type="PANTHER" id="PTHR41391:SF1">
    <property type="entry name" value="RESTRICTION OF TELOMERE CAPPING PROTEIN 4"/>
    <property type="match status" value="1"/>
</dbReference>
<evidence type="ECO:0000256" key="7">
    <source>
        <dbReference type="ARBA" id="ARBA00023242"/>
    </source>
</evidence>
<evidence type="ECO:0000256" key="2">
    <source>
        <dbReference type="ARBA" id="ARBA00004123"/>
    </source>
</evidence>
<comment type="caution">
    <text evidence="10">The sequence shown here is derived from an EMBL/GenBank/DDBJ whole genome shotgun (WGS) entry which is preliminary data.</text>
</comment>
<comment type="similarity">
    <text evidence="4">Belongs to the RTC4 family.</text>
</comment>
<feature type="region of interest" description="Disordered" evidence="8">
    <location>
        <begin position="112"/>
        <end position="174"/>
    </location>
</feature>
<name>A0A8H7EQT1_9FUNG</name>
<evidence type="ECO:0000313" key="10">
    <source>
        <dbReference type="EMBL" id="KAF7727952.1"/>
    </source>
</evidence>
<dbReference type="SMART" id="SM01312">
    <property type="entry name" value="RTC4"/>
    <property type="match status" value="1"/>
</dbReference>
<feature type="region of interest" description="Disordered" evidence="8">
    <location>
        <begin position="1"/>
        <end position="96"/>
    </location>
</feature>
<comment type="subcellular location">
    <subcellularLocation>
        <location evidence="3">Cytoplasm</location>
    </subcellularLocation>
    <subcellularLocation>
        <location evidence="2">Nucleus</location>
    </subcellularLocation>
</comment>
<evidence type="ECO:0000256" key="4">
    <source>
        <dbReference type="ARBA" id="ARBA00009461"/>
    </source>
</evidence>
<evidence type="ECO:0000256" key="5">
    <source>
        <dbReference type="ARBA" id="ARBA00015162"/>
    </source>
</evidence>
<evidence type="ECO:0000256" key="6">
    <source>
        <dbReference type="ARBA" id="ARBA00022490"/>
    </source>
</evidence>
<dbReference type="Proteomes" id="UP000605846">
    <property type="component" value="Unassembled WGS sequence"/>
</dbReference>
<comment type="function">
    <text evidence="1">May be involved in a process influencing telomere capping.</text>
</comment>
<reference evidence="10" key="1">
    <citation type="submission" date="2020-01" db="EMBL/GenBank/DDBJ databases">
        <title>Genome Sequencing of Three Apophysomyces-Like Fungal Strains Confirms a Novel Fungal Genus in the Mucoromycota with divergent Burkholderia-like Endosymbiotic Bacteria.</title>
        <authorList>
            <person name="Stajich J.E."/>
            <person name="Macias A.M."/>
            <person name="Carter-House D."/>
            <person name="Lovett B."/>
            <person name="Kasson L.R."/>
            <person name="Berry K."/>
            <person name="Grigoriev I."/>
            <person name="Chang Y."/>
            <person name="Spatafora J."/>
            <person name="Kasson M.T."/>
        </authorList>
    </citation>
    <scope>NUCLEOTIDE SEQUENCE</scope>
    <source>
        <strain evidence="10">NRRL A-21654</strain>
    </source>
</reference>
<gene>
    <name evidence="10" type="ORF">EC973_006840</name>
</gene>
<feature type="compositionally biased region" description="Basic residues" evidence="8">
    <location>
        <begin position="86"/>
        <end position="96"/>
    </location>
</feature>
<feature type="region of interest" description="Disordered" evidence="8">
    <location>
        <begin position="416"/>
        <end position="438"/>
    </location>
</feature>
<feature type="compositionally biased region" description="Basic and acidic residues" evidence="8">
    <location>
        <begin position="45"/>
        <end position="58"/>
    </location>
</feature>
<dbReference type="GO" id="GO:0005737">
    <property type="term" value="C:cytoplasm"/>
    <property type="evidence" value="ECO:0007669"/>
    <property type="project" value="UniProtKB-SubCell"/>
</dbReference>
<evidence type="ECO:0000256" key="8">
    <source>
        <dbReference type="SAM" id="MobiDB-lite"/>
    </source>
</evidence>
<evidence type="ECO:0000259" key="9">
    <source>
        <dbReference type="SMART" id="SM01312"/>
    </source>
</evidence>
<dbReference type="PANTHER" id="PTHR41391">
    <property type="entry name" value="RESTRICTION OF TELOMERE CAPPING PROTEIN 4"/>
    <property type="match status" value="1"/>
</dbReference>
<keyword evidence="7" id="KW-0539">Nucleus</keyword>
<accession>A0A8H7EQT1</accession>